<dbReference type="Pfam" id="PF04854">
    <property type="entry name" value="DUF624"/>
    <property type="match status" value="1"/>
</dbReference>
<feature type="transmembrane region" description="Helical" evidence="2">
    <location>
        <begin position="70"/>
        <end position="90"/>
    </location>
</feature>
<sequence>MNGFGLDGKLFRGLTKAGDFIILAVITVVFCLPVVTIGASLTAAFYSGIKLVRDEESYVYKDFWKSFKMNFVQGFLLEIVHGVIGFLLFIDLRASVQWGLVQGSQIGTLFIFVVIGVMAIWVGIMLYSFAMLSRYDNKLIGTLKNSLIICMHHLPQTIIMLIATVGLIYFSCIYFTAFIVTIPLILYVDSYIFSSIFKKLEKDMVKKDEPEVIENEESEDLIEDTTDNKEE</sequence>
<evidence type="ECO:0000313" key="4">
    <source>
        <dbReference type="EMBL" id="MSC58041.1"/>
    </source>
</evidence>
<feature type="transmembrane region" description="Helical" evidence="2">
    <location>
        <begin position="110"/>
        <end position="132"/>
    </location>
</feature>
<dbReference type="Proteomes" id="UP000481964">
    <property type="component" value="Unassembled WGS sequence"/>
</dbReference>
<keyword evidence="2" id="KW-0472">Membrane</keyword>
<dbReference type="InterPro" id="IPR006938">
    <property type="entry name" value="DUF624"/>
</dbReference>
<feature type="transmembrane region" description="Helical" evidence="2">
    <location>
        <begin position="177"/>
        <end position="197"/>
    </location>
</feature>
<evidence type="ECO:0000313" key="3">
    <source>
        <dbReference type="EMBL" id="CUQ77900.1"/>
    </source>
</evidence>
<reference evidence="4 6" key="2">
    <citation type="journal article" date="2019" name="Nat. Med.">
        <title>A library of human gut bacterial isolates paired with longitudinal multiomics data enables mechanistic microbiome research.</title>
        <authorList>
            <person name="Poyet M."/>
            <person name="Groussin M."/>
            <person name="Gibbons S.M."/>
            <person name="Avila-Pacheco J."/>
            <person name="Jiang X."/>
            <person name="Kearney S.M."/>
            <person name="Perrotta A.R."/>
            <person name="Berdy B."/>
            <person name="Zhao S."/>
            <person name="Lieberman T.D."/>
            <person name="Swanson P.K."/>
            <person name="Smith M."/>
            <person name="Roesemann S."/>
            <person name="Alexander J.E."/>
            <person name="Rich S.A."/>
            <person name="Livny J."/>
            <person name="Vlamakis H."/>
            <person name="Clish C."/>
            <person name="Bullock K."/>
            <person name="Deik A."/>
            <person name="Scott J."/>
            <person name="Pierce K.A."/>
            <person name="Xavier R.J."/>
            <person name="Alm E.J."/>
        </authorList>
    </citation>
    <scope>NUCLEOTIDE SEQUENCE [LARGE SCALE GENOMIC DNA]</scope>
    <source>
        <strain evidence="4 6">BIOML-A1</strain>
    </source>
</reference>
<dbReference type="EMBL" id="WKRD01000008">
    <property type="protein sequence ID" value="MSC58041.1"/>
    <property type="molecule type" value="Genomic_DNA"/>
</dbReference>
<dbReference type="AlphaFoldDB" id="A0A174Z4Q6"/>
<gene>
    <name evidence="3" type="ORF">ERS852490_01795</name>
    <name evidence="4" type="ORF">GKE48_11405</name>
</gene>
<dbReference type="OrthoDB" id="9814991at2"/>
<feature type="compositionally biased region" description="Acidic residues" evidence="1">
    <location>
        <begin position="211"/>
        <end position="225"/>
    </location>
</feature>
<dbReference type="RefSeq" id="WP_055215802.1">
    <property type="nucleotide sequence ID" value="NZ_CZBU01000004.1"/>
</dbReference>
<feature type="region of interest" description="Disordered" evidence="1">
    <location>
        <begin position="208"/>
        <end position="231"/>
    </location>
</feature>
<evidence type="ECO:0000256" key="2">
    <source>
        <dbReference type="SAM" id="Phobius"/>
    </source>
</evidence>
<evidence type="ECO:0000256" key="1">
    <source>
        <dbReference type="SAM" id="MobiDB-lite"/>
    </source>
</evidence>
<dbReference type="Proteomes" id="UP000095621">
    <property type="component" value="Unassembled WGS sequence"/>
</dbReference>
<dbReference type="EMBL" id="CZBU01000004">
    <property type="protein sequence ID" value="CUQ77900.1"/>
    <property type="molecule type" value="Genomic_DNA"/>
</dbReference>
<proteinExistence type="predicted"/>
<feature type="transmembrane region" description="Helical" evidence="2">
    <location>
        <begin position="20"/>
        <end position="49"/>
    </location>
</feature>
<evidence type="ECO:0000313" key="6">
    <source>
        <dbReference type="Proteomes" id="UP000481964"/>
    </source>
</evidence>
<accession>A0A174Z4Q6</accession>
<evidence type="ECO:0000313" key="5">
    <source>
        <dbReference type="Proteomes" id="UP000095621"/>
    </source>
</evidence>
<keyword evidence="2" id="KW-1133">Transmembrane helix</keyword>
<protein>
    <submittedName>
        <fullName evidence="4">DUF624 domain-containing protein</fullName>
    </submittedName>
    <submittedName>
        <fullName evidence="3">Predicted integral membrane protein</fullName>
    </submittedName>
</protein>
<name>A0A174Z4Q6_9FIRM</name>
<keyword evidence="2" id="KW-0812">Transmembrane</keyword>
<feature type="transmembrane region" description="Helical" evidence="2">
    <location>
        <begin position="153"/>
        <end position="171"/>
    </location>
</feature>
<organism evidence="3 5">
    <name type="scientific">Lachnospira eligens</name>
    <dbReference type="NCBI Taxonomy" id="39485"/>
    <lineage>
        <taxon>Bacteria</taxon>
        <taxon>Bacillati</taxon>
        <taxon>Bacillota</taxon>
        <taxon>Clostridia</taxon>
        <taxon>Lachnospirales</taxon>
        <taxon>Lachnospiraceae</taxon>
        <taxon>Lachnospira</taxon>
    </lineage>
</organism>
<reference evidence="3 5" key="1">
    <citation type="submission" date="2015-09" db="EMBL/GenBank/DDBJ databases">
        <authorList>
            <consortium name="Pathogen Informatics"/>
        </authorList>
    </citation>
    <scope>NUCLEOTIDE SEQUENCE [LARGE SCALE GENOMIC DNA]</scope>
    <source>
        <strain evidence="3 5">2789STDY5834875</strain>
    </source>
</reference>